<accession>A0A7I7XZC1</accession>
<evidence type="ECO:0000313" key="2">
    <source>
        <dbReference type="Proteomes" id="UP000466931"/>
    </source>
</evidence>
<dbReference type="Proteomes" id="UP000466931">
    <property type="component" value="Chromosome"/>
</dbReference>
<protein>
    <submittedName>
        <fullName evidence="1">LLM class F420-dependent oxidoreductase</fullName>
    </submittedName>
</protein>
<reference evidence="1" key="2">
    <citation type="submission" date="2020-02" db="EMBL/GenBank/DDBJ databases">
        <authorList>
            <person name="Matsumoto Y."/>
            <person name="Motooka D."/>
            <person name="Nakamura S."/>
        </authorList>
    </citation>
    <scope>NUCLEOTIDE SEQUENCE</scope>
    <source>
        <strain evidence="1">JCM 13671</strain>
    </source>
</reference>
<dbReference type="AlphaFoldDB" id="A0A7I7XZC1"/>
<dbReference type="Gene3D" id="3.20.20.30">
    <property type="entry name" value="Luciferase-like domain"/>
    <property type="match status" value="1"/>
</dbReference>
<dbReference type="SUPFAM" id="SSF51679">
    <property type="entry name" value="Bacterial luciferase-like"/>
    <property type="match status" value="1"/>
</dbReference>
<gene>
    <name evidence="1" type="ORF">MCNF_32410</name>
</gene>
<name>A0A7I7XZC1_9MYCO</name>
<dbReference type="RefSeq" id="WP_085148300.1">
    <property type="nucleotide sequence ID" value="NZ_AP022612.1"/>
</dbReference>
<dbReference type="InterPro" id="IPR011251">
    <property type="entry name" value="Luciferase-like_dom"/>
</dbReference>
<dbReference type="PANTHER" id="PTHR42847:SF4">
    <property type="entry name" value="ALKANESULFONATE MONOOXYGENASE-RELATED"/>
    <property type="match status" value="1"/>
</dbReference>
<dbReference type="NCBIfam" id="TIGR03619">
    <property type="entry name" value="F420_Rv2161c"/>
    <property type="match status" value="1"/>
</dbReference>
<keyword evidence="2" id="KW-1185">Reference proteome</keyword>
<sequence>MEIGLHALGIDSGAERTVIDAVAGAAERAGFSTLWAGEHVAMVDESASRYPYSQDGQMAVPPTADWLDPLIALSFAAAATTRIELATGVLLLAEHNPVIVAKQAASLDRLCGGRFTLGVGIGWSRDEFDALGVPFEGRAQRTQEYVAAMRTLWRDEPASFHGEFVNFDGIRVNPKPRRGRVPVVLGGNSDAALRRVVEWGDGWYGYSLADLEEVAERVSLLRGLCREAHRDAGDLRLSVSLRHPSPNDVGRLADIGVDELVLVGSPPADPLEAEAWVGDLARQWMWVLH</sequence>
<organism evidence="1 2">
    <name type="scientific">Mycolicibacterium confluentis</name>
    <dbReference type="NCBI Taxonomy" id="28047"/>
    <lineage>
        <taxon>Bacteria</taxon>
        <taxon>Bacillati</taxon>
        <taxon>Actinomycetota</taxon>
        <taxon>Actinomycetes</taxon>
        <taxon>Mycobacteriales</taxon>
        <taxon>Mycobacteriaceae</taxon>
        <taxon>Mycolicibacterium</taxon>
    </lineage>
</organism>
<dbReference type="Pfam" id="PF00296">
    <property type="entry name" value="Bac_luciferase"/>
    <property type="match status" value="1"/>
</dbReference>
<dbReference type="EMBL" id="AP022612">
    <property type="protein sequence ID" value="BBZ34636.1"/>
    <property type="molecule type" value="Genomic_DNA"/>
</dbReference>
<dbReference type="OrthoDB" id="3206024at2"/>
<dbReference type="GO" id="GO:0008726">
    <property type="term" value="F:alkanesulfonate monooxygenase activity"/>
    <property type="evidence" value="ECO:0007669"/>
    <property type="project" value="TreeGrafter"/>
</dbReference>
<evidence type="ECO:0000313" key="1">
    <source>
        <dbReference type="EMBL" id="BBZ34636.1"/>
    </source>
</evidence>
<dbReference type="InterPro" id="IPR019921">
    <property type="entry name" value="Lucif-like_OxRdtase_Rv2161c"/>
</dbReference>
<dbReference type="GO" id="GO:0046306">
    <property type="term" value="P:alkanesulfonate catabolic process"/>
    <property type="evidence" value="ECO:0007669"/>
    <property type="project" value="TreeGrafter"/>
</dbReference>
<dbReference type="InterPro" id="IPR050172">
    <property type="entry name" value="SsuD_RutA_monooxygenase"/>
</dbReference>
<dbReference type="PANTHER" id="PTHR42847">
    <property type="entry name" value="ALKANESULFONATE MONOOXYGENASE"/>
    <property type="match status" value="1"/>
</dbReference>
<reference evidence="1" key="1">
    <citation type="journal article" date="2019" name="Emerg. Microbes Infect.">
        <title>Comprehensive subspecies identification of 175 nontuberculous mycobacteria species based on 7547 genomic profiles.</title>
        <authorList>
            <person name="Matsumoto Y."/>
            <person name="Kinjo T."/>
            <person name="Motooka D."/>
            <person name="Nabeya D."/>
            <person name="Jung N."/>
            <person name="Uechi K."/>
            <person name="Horii T."/>
            <person name="Iida T."/>
            <person name="Fujita J."/>
            <person name="Nakamura S."/>
        </authorList>
    </citation>
    <scope>NUCLEOTIDE SEQUENCE [LARGE SCALE GENOMIC DNA]</scope>
    <source>
        <strain evidence="1">JCM 13671</strain>
    </source>
</reference>
<proteinExistence type="predicted"/>
<dbReference type="InterPro" id="IPR036661">
    <property type="entry name" value="Luciferase-like_sf"/>
</dbReference>